<keyword evidence="2" id="KW-0645">Protease</keyword>
<dbReference type="RefSeq" id="WP_183336490.1">
    <property type="nucleotide sequence ID" value="NZ_JACHZG010000001.1"/>
</dbReference>
<dbReference type="PROSITE" id="PS51365">
    <property type="entry name" value="RENAL_DIPEPTIDASE_2"/>
    <property type="match status" value="1"/>
</dbReference>
<protein>
    <submittedName>
        <fullName evidence="2">Membrane dipeptidase</fullName>
        <ecNumber evidence="2">3.4.13.19</ecNumber>
    </submittedName>
</protein>
<dbReference type="CDD" id="cd01301">
    <property type="entry name" value="rDP_like"/>
    <property type="match status" value="1"/>
</dbReference>
<keyword evidence="3" id="KW-1185">Reference proteome</keyword>
<dbReference type="GO" id="GO:0006508">
    <property type="term" value="P:proteolysis"/>
    <property type="evidence" value="ECO:0007669"/>
    <property type="project" value="InterPro"/>
</dbReference>
<dbReference type="PANTHER" id="PTHR10443">
    <property type="entry name" value="MICROSOMAL DIPEPTIDASE"/>
    <property type="match status" value="1"/>
</dbReference>
<reference evidence="2 3" key="1">
    <citation type="submission" date="2020-08" db="EMBL/GenBank/DDBJ databases">
        <title>Sequencing the genomes of 1000 actinobacteria strains.</title>
        <authorList>
            <person name="Klenk H.-P."/>
        </authorList>
    </citation>
    <scope>NUCLEOTIDE SEQUENCE [LARGE SCALE GENOMIC DNA]</scope>
    <source>
        <strain evidence="2 3">DSM 11053</strain>
    </source>
</reference>
<organism evidence="2 3">
    <name type="scientific">Microlunatus antarcticus</name>
    <dbReference type="NCBI Taxonomy" id="53388"/>
    <lineage>
        <taxon>Bacteria</taxon>
        <taxon>Bacillati</taxon>
        <taxon>Actinomycetota</taxon>
        <taxon>Actinomycetes</taxon>
        <taxon>Propionibacteriales</taxon>
        <taxon>Propionibacteriaceae</taxon>
        <taxon>Microlunatus</taxon>
    </lineage>
</organism>
<dbReference type="GO" id="GO:0070573">
    <property type="term" value="F:metallodipeptidase activity"/>
    <property type="evidence" value="ECO:0007669"/>
    <property type="project" value="InterPro"/>
</dbReference>
<keyword evidence="2" id="KW-0224">Dipeptidase</keyword>
<sequence>MTTDAGPLVVDGHNDLPWALRPSGYDLDLVDVSRPQPQLQTDLPRLRAGGVGGQFWSVYVPCSFRGAAAVTATLEQVDAVHRLVERHPDDLVLVTDAAGLDAALASGRIASLLGAEGGHSIDDSLGVLRSLHRLGVRYLTLTHNANTDWADSATDVPRHGGLTRFGREVVAELNRLGMLVDLSHVAATTMHDALDVTEAPVVFSHSSARVVADHPRNVPDDVLRRLTGNGGVCMVTFVPRFVSPAAAAWSAEVHDAALGAGVDPRDLEALEAFGDAYERPCPPATLADVVAHVEHVREVAGSAHVGLGGDFDGTASTPVGLEDVSRYPALLDALRGRGWSGADLVALTHGNVRRVLADAEAVSARLRGLRGPSLATIEALDGARVPEAGSRPADDQHEEPV</sequence>
<feature type="compositionally biased region" description="Basic and acidic residues" evidence="1">
    <location>
        <begin position="392"/>
        <end position="401"/>
    </location>
</feature>
<evidence type="ECO:0000256" key="1">
    <source>
        <dbReference type="SAM" id="MobiDB-lite"/>
    </source>
</evidence>
<dbReference type="EC" id="3.4.13.19" evidence="2"/>
<feature type="region of interest" description="Disordered" evidence="1">
    <location>
        <begin position="382"/>
        <end position="401"/>
    </location>
</feature>
<dbReference type="SUPFAM" id="SSF51556">
    <property type="entry name" value="Metallo-dependent hydrolases"/>
    <property type="match status" value="1"/>
</dbReference>
<dbReference type="Proteomes" id="UP000565572">
    <property type="component" value="Unassembled WGS sequence"/>
</dbReference>
<dbReference type="Gene3D" id="3.20.20.140">
    <property type="entry name" value="Metal-dependent hydrolases"/>
    <property type="match status" value="1"/>
</dbReference>
<dbReference type="InterPro" id="IPR032466">
    <property type="entry name" value="Metal_Hydrolase"/>
</dbReference>
<dbReference type="PANTHER" id="PTHR10443:SF12">
    <property type="entry name" value="DIPEPTIDASE"/>
    <property type="match status" value="1"/>
</dbReference>
<dbReference type="AlphaFoldDB" id="A0A7W5JT18"/>
<gene>
    <name evidence="2" type="ORF">FHX39_000470</name>
</gene>
<dbReference type="Pfam" id="PF01244">
    <property type="entry name" value="Peptidase_M19"/>
    <property type="match status" value="1"/>
</dbReference>
<evidence type="ECO:0000313" key="3">
    <source>
        <dbReference type="Proteomes" id="UP000565572"/>
    </source>
</evidence>
<accession>A0A7W5JT18</accession>
<keyword evidence="2" id="KW-0378">Hydrolase</keyword>
<name>A0A7W5JT18_9ACTN</name>
<evidence type="ECO:0000313" key="2">
    <source>
        <dbReference type="EMBL" id="MBB3325526.1"/>
    </source>
</evidence>
<dbReference type="EMBL" id="JACHZG010000001">
    <property type="protein sequence ID" value="MBB3325526.1"/>
    <property type="molecule type" value="Genomic_DNA"/>
</dbReference>
<proteinExistence type="predicted"/>
<comment type="caution">
    <text evidence="2">The sequence shown here is derived from an EMBL/GenBank/DDBJ whole genome shotgun (WGS) entry which is preliminary data.</text>
</comment>
<dbReference type="InterPro" id="IPR008257">
    <property type="entry name" value="Pept_M19"/>
</dbReference>